<feature type="region of interest" description="Disordered" evidence="6">
    <location>
        <begin position="35"/>
        <end position="86"/>
    </location>
</feature>
<feature type="compositionally biased region" description="Low complexity" evidence="6">
    <location>
        <begin position="54"/>
        <end position="72"/>
    </location>
</feature>
<keyword evidence="8" id="KW-1185">Reference proteome</keyword>
<evidence type="ECO:0000256" key="5">
    <source>
        <dbReference type="ARBA" id="ARBA00023242"/>
    </source>
</evidence>
<comment type="subcellular location">
    <subcellularLocation>
        <location evidence="1">Nucleus</location>
    </subcellularLocation>
</comment>
<evidence type="ECO:0000313" key="7">
    <source>
        <dbReference type="EMBL" id="GFT48038.1"/>
    </source>
</evidence>
<keyword evidence="2" id="KW-0217">Developmental protein</keyword>
<dbReference type="GO" id="GO:0003677">
    <property type="term" value="F:DNA binding"/>
    <property type="evidence" value="ECO:0007669"/>
    <property type="project" value="UniProtKB-KW"/>
</dbReference>
<dbReference type="GO" id="GO:0005634">
    <property type="term" value="C:nucleus"/>
    <property type="evidence" value="ECO:0007669"/>
    <property type="project" value="UniProtKB-SubCell"/>
</dbReference>
<dbReference type="GO" id="GO:0003700">
    <property type="term" value="F:DNA-binding transcription factor activity"/>
    <property type="evidence" value="ECO:0007669"/>
    <property type="project" value="InterPro"/>
</dbReference>
<feature type="region of interest" description="Disordered" evidence="6">
    <location>
        <begin position="91"/>
        <end position="110"/>
    </location>
</feature>
<dbReference type="AlphaFoldDB" id="A0A8X6TVK2"/>
<proteinExistence type="predicted"/>
<evidence type="ECO:0000313" key="8">
    <source>
        <dbReference type="Proteomes" id="UP000887013"/>
    </source>
</evidence>
<reference evidence="7" key="1">
    <citation type="submission" date="2020-08" db="EMBL/GenBank/DDBJ databases">
        <title>Multicomponent nature underlies the extraordinary mechanical properties of spider dragline silk.</title>
        <authorList>
            <person name="Kono N."/>
            <person name="Nakamura H."/>
            <person name="Mori M."/>
            <person name="Yoshida Y."/>
            <person name="Ohtoshi R."/>
            <person name="Malay A.D."/>
            <person name="Moran D.A.P."/>
            <person name="Tomita M."/>
            <person name="Numata K."/>
            <person name="Arakawa K."/>
        </authorList>
    </citation>
    <scope>NUCLEOTIDE SEQUENCE</scope>
</reference>
<evidence type="ECO:0000256" key="3">
    <source>
        <dbReference type="ARBA" id="ARBA00023125"/>
    </source>
</evidence>
<dbReference type="EMBL" id="BMAW01016227">
    <property type="protein sequence ID" value="GFT48038.1"/>
    <property type="molecule type" value="Genomic_DNA"/>
</dbReference>
<name>A0A8X6TVK2_NEPPI</name>
<evidence type="ECO:0000256" key="2">
    <source>
        <dbReference type="ARBA" id="ARBA00022473"/>
    </source>
</evidence>
<dbReference type="PROSITE" id="PS00032">
    <property type="entry name" value="ANTENNAPEDIA"/>
    <property type="match status" value="1"/>
</dbReference>
<dbReference type="Proteomes" id="UP000887013">
    <property type="component" value="Unassembled WGS sequence"/>
</dbReference>
<sequence length="127" mass="13424">MEGGGGTAAMESGFINSQPSMAEFMTALPHINETFHRGSSITGGSAALCPPPQQQQQSAAGAAAAAPESGSDASKHPNGYSGVAVPEYPWMKEKKTTRKQQQGKHSTSYSTLFFSPTEKYPNINIVF</sequence>
<evidence type="ECO:0000256" key="4">
    <source>
        <dbReference type="ARBA" id="ARBA00023155"/>
    </source>
</evidence>
<gene>
    <name evidence="7" type="primary">AVEN_4412_1</name>
    <name evidence="7" type="ORF">NPIL_218151</name>
</gene>
<organism evidence="7 8">
    <name type="scientific">Nephila pilipes</name>
    <name type="common">Giant wood spider</name>
    <name type="synonym">Nephila maculata</name>
    <dbReference type="NCBI Taxonomy" id="299642"/>
    <lineage>
        <taxon>Eukaryota</taxon>
        <taxon>Metazoa</taxon>
        <taxon>Ecdysozoa</taxon>
        <taxon>Arthropoda</taxon>
        <taxon>Chelicerata</taxon>
        <taxon>Arachnida</taxon>
        <taxon>Araneae</taxon>
        <taxon>Araneomorphae</taxon>
        <taxon>Entelegynae</taxon>
        <taxon>Araneoidea</taxon>
        <taxon>Nephilidae</taxon>
        <taxon>Nephila</taxon>
    </lineage>
</organism>
<protein>
    <submittedName>
        <fullName evidence="7">Uncharacterized protein</fullName>
    </submittedName>
</protein>
<keyword evidence="3" id="KW-0238">DNA-binding</keyword>
<evidence type="ECO:0000256" key="6">
    <source>
        <dbReference type="SAM" id="MobiDB-lite"/>
    </source>
</evidence>
<dbReference type="InterPro" id="IPR001827">
    <property type="entry name" value="Homeobox_Antennapedia_CS"/>
</dbReference>
<keyword evidence="4" id="KW-0371">Homeobox</keyword>
<accession>A0A8X6TVK2</accession>
<keyword evidence="5" id="KW-0539">Nucleus</keyword>
<comment type="caution">
    <text evidence="7">The sequence shown here is derived from an EMBL/GenBank/DDBJ whole genome shotgun (WGS) entry which is preliminary data.</text>
</comment>
<evidence type="ECO:0000256" key="1">
    <source>
        <dbReference type="ARBA" id="ARBA00004123"/>
    </source>
</evidence>
<dbReference type="OrthoDB" id="6159439at2759"/>